<proteinExistence type="predicted"/>
<evidence type="ECO:0008006" key="2">
    <source>
        <dbReference type="Google" id="ProtNLM"/>
    </source>
</evidence>
<feature type="non-terminal residue" evidence="1">
    <location>
        <position position="1"/>
    </location>
</feature>
<dbReference type="AlphaFoldDB" id="X1JLE4"/>
<protein>
    <recommendedName>
        <fullName evidence="2">DUF3604 domain-containing protein</fullName>
    </recommendedName>
</protein>
<dbReference type="Pfam" id="PF12228">
    <property type="entry name" value="DUF3604"/>
    <property type="match status" value="1"/>
</dbReference>
<organism evidence="1">
    <name type="scientific">marine sediment metagenome</name>
    <dbReference type="NCBI Taxonomy" id="412755"/>
    <lineage>
        <taxon>unclassified sequences</taxon>
        <taxon>metagenomes</taxon>
        <taxon>ecological metagenomes</taxon>
    </lineage>
</organism>
<dbReference type="Gene3D" id="3.20.20.140">
    <property type="entry name" value="Metal-dependent hydrolases"/>
    <property type="match status" value="1"/>
</dbReference>
<sequence length="254" mass="29369">ENTPLIPTKNSDNLWDLAKKYNLLLIPHHTGYLSENLKLTSWDIFKEEFTPVVEIYSAHGCSEYYNNPRTLVNQNPGSFYEDALKKGYKFGAIASSDYHQAFLGQDIKLQEHPGNLNCRHFQYRTGYTAVITKELSRKSILDALRSRHCYATTGERIYLNFQINGHPMGSDLKITSSEKVNILIEVAGTSKLEKIEIVKNNHVFYSCNPKEKMIKFLQCTDENLNEGTSYYYVRVRQVDNEMAWSSPIWVTHRK</sequence>
<dbReference type="InterPro" id="IPR016195">
    <property type="entry name" value="Pol/histidinol_Pase-like"/>
</dbReference>
<reference evidence="1" key="1">
    <citation type="journal article" date="2014" name="Front. Microbiol.">
        <title>High frequency of phylogenetically diverse reductive dehalogenase-homologous genes in deep subseafloor sedimentary metagenomes.</title>
        <authorList>
            <person name="Kawai M."/>
            <person name="Futagami T."/>
            <person name="Toyoda A."/>
            <person name="Takaki Y."/>
            <person name="Nishi S."/>
            <person name="Hori S."/>
            <person name="Arai W."/>
            <person name="Tsubouchi T."/>
            <person name="Morono Y."/>
            <person name="Uchiyama I."/>
            <person name="Ito T."/>
            <person name="Fujiyama A."/>
            <person name="Inagaki F."/>
            <person name="Takami H."/>
        </authorList>
    </citation>
    <scope>NUCLEOTIDE SEQUENCE</scope>
    <source>
        <strain evidence="1">Expedition CK06-06</strain>
    </source>
</reference>
<comment type="caution">
    <text evidence="1">The sequence shown here is derived from an EMBL/GenBank/DDBJ whole genome shotgun (WGS) entry which is preliminary data.</text>
</comment>
<gene>
    <name evidence="1" type="ORF">S03H2_47289</name>
</gene>
<dbReference type="EMBL" id="BARU01029757">
    <property type="protein sequence ID" value="GAH70583.1"/>
    <property type="molecule type" value="Genomic_DNA"/>
</dbReference>
<dbReference type="SUPFAM" id="SSF89550">
    <property type="entry name" value="PHP domain-like"/>
    <property type="match status" value="1"/>
</dbReference>
<dbReference type="InterPro" id="IPR022028">
    <property type="entry name" value="DUF3604"/>
</dbReference>
<accession>X1JLE4</accession>
<name>X1JLE4_9ZZZZ</name>
<evidence type="ECO:0000313" key="1">
    <source>
        <dbReference type="EMBL" id="GAH70583.1"/>
    </source>
</evidence>